<comment type="caution">
    <text evidence="1">The sequence shown here is derived from an EMBL/GenBank/DDBJ whole genome shotgun (WGS) entry which is preliminary data.</text>
</comment>
<dbReference type="Proteomes" id="UP000542776">
    <property type="component" value="Unassembled WGS sequence"/>
</dbReference>
<organism evidence="1 2">
    <name type="scientific">Aureimonas pseudogalii</name>
    <dbReference type="NCBI Taxonomy" id="1744844"/>
    <lineage>
        <taxon>Bacteria</taxon>
        <taxon>Pseudomonadati</taxon>
        <taxon>Pseudomonadota</taxon>
        <taxon>Alphaproteobacteria</taxon>
        <taxon>Hyphomicrobiales</taxon>
        <taxon>Aurantimonadaceae</taxon>
        <taxon>Aureimonas</taxon>
    </lineage>
</organism>
<proteinExistence type="predicted"/>
<accession>A0A7W6H2L7</accession>
<reference evidence="1 2" key="1">
    <citation type="submission" date="2020-08" db="EMBL/GenBank/DDBJ databases">
        <title>Genomic Encyclopedia of Type Strains, Phase IV (KMG-IV): sequencing the most valuable type-strain genomes for metagenomic binning, comparative biology and taxonomic classification.</title>
        <authorList>
            <person name="Goeker M."/>
        </authorList>
    </citation>
    <scope>NUCLEOTIDE SEQUENCE [LARGE SCALE GENOMIC DNA]</scope>
    <source>
        <strain evidence="1 2">DSM 102238</strain>
    </source>
</reference>
<dbReference type="EMBL" id="JACIEK010000001">
    <property type="protein sequence ID" value="MBB3997171.1"/>
    <property type="molecule type" value="Genomic_DNA"/>
</dbReference>
<sequence>MKNGHIQPTGEALSHQAAVDPLLTLVRAFRAEAARIDADETASDAHHTWLYDRLMNDTPECWTAEGAVEALRLVADDLEHSYDGFHAAVLASVQTFLSRRT</sequence>
<evidence type="ECO:0000313" key="2">
    <source>
        <dbReference type="Proteomes" id="UP000542776"/>
    </source>
</evidence>
<dbReference type="RefSeq" id="WP_183198424.1">
    <property type="nucleotide sequence ID" value="NZ_JACIEK010000001.1"/>
</dbReference>
<name>A0A7W6H2L7_9HYPH</name>
<evidence type="ECO:0000313" key="1">
    <source>
        <dbReference type="EMBL" id="MBB3997171.1"/>
    </source>
</evidence>
<protein>
    <submittedName>
        <fullName evidence="1">Uncharacterized protein</fullName>
    </submittedName>
</protein>
<gene>
    <name evidence="1" type="ORF">GGR04_000992</name>
</gene>
<dbReference type="AlphaFoldDB" id="A0A7W6H2L7"/>
<keyword evidence="2" id="KW-1185">Reference proteome</keyword>